<dbReference type="GO" id="GO:0004497">
    <property type="term" value="F:monooxygenase activity"/>
    <property type="evidence" value="ECO:0007669"/>
    <property type="project" value="InterPro"/>
</dbReference>
<evidence type="ECO:0000256" key="1">
    <source>
        <dbReference type="ARBA" id="ARBA00010617"/>
    </source>
</evidence>
<dbReference type="Pfam" id="PF00067">
    <property type="entry name" value="p450"/>
    <property type="match status" value="1"/>
</dbReference>
<name>A0AAV9CUL1_ACOCL</name>
<dbReference type="CDD" id="cd11071">
    <property type="entry name" value="CYP74"/>
    <property type="match status" value="1"/>
</dbReference>
<dbReference type="GO" id="GO:0016125">
    <property type="term" value="P:sterol metabolic process"/>
    <property type="evidence" value="ECO:0007669"/>
    <property type="project" value="TreeGrafter"/>
</dbReference>
<reference evidence="11" key="2">
    <citation type="submission" date="2023-06" db="EMBL/GenBank/DDBJ databases">
        <authorList>
            <person name="Ma L."/>
            <person name="Liu K.-W."/>
            <person name="Li Z."/>
            <person name="Hsiao Y.-Y."/>
            <person name="Qi Y."/>
            <person name="Fu T."/>
            <person name="Tang G."/>
            <person name="Zhang D."/>
            <person name="Sun W.-H."/>
            <person name="Liu D.-K."/>
            <person name="Li Y."/>
            <person name="Chen G.-Z."/>
            <person name="Liu X.-D."/>
            <person name="Liao X.-Y."/>
            <person name="Jiang Y.-T."/>
            <person name="Yu X."/>
            <person name="Hao Y."/>
            <person name="Huang J."/>
            <person name="Zhao X.-W."/>
            <person name="Ke S."/>
            <person name="Chen Y.-Y."/>
            <person name="Wu W.-L."/>
            <person name="Hsu J.-L."/>
            <person name="Lin Y.-F."/>
            <person name="Huang M.-D."/>
            <person name="Li C.-Y."/>
            <person name="Huang L."/>
            <person name="Wang Z.-W."/>
            <person name="Zhao X."/>
            <person name="Zhong W.-Y."/>
            <person name="Peng D.-H."/>
            <person name="Ahmad S."/>
            <person name="Lan S."/>
            <person name="Zhang J.-S."/>
            <person name="Tsai W.-C."/>
            <person name="Van De Peer Y."/>
            <person name="Liu Z.-J."/>
        </authorList>
    </citation>
    <scope>NUCLEOTIDE SEQUENCE</scope>
    <source>
        <strain evidence="11">CP</strain>
        <tissue evidence="11">Leaves</tissue>
    </source>
</reference>
<feature type="region of interest" description="Disordered" evidence="10">
    <location>
        <begin position="1"/>
        <end position="52"/>
    </location>
</feature>
<dbReference type="AlphaFoldDB" id="A0AAV9CUL1"/>
<feature type="compositionally biased region" description="Polar residues" evidence="10">
    <location>
        <begin position="33"/>
        <end position="43"/>
    </location>
</feature>
<evidence type="ECO:0000313" key="12">
    <source>
        <dbReference type="Proteomes" id="UP001180020"/>
    </source>
</evidence>
<accession>A0AAV9CUL1</accession>
<dbReference type="Gene3D" id="1.10.630.10">
    <property type="entry name" value="Cytochrome P450"/>
    <property type="match status" value="1"/>
</dbReference>
<evidence type="ECO:0000256" key="10">
    <source>
        <dbReference type="SAM" id="MobiDB-lite"/>
    </source>
</evidence>
<feature type="compositionally biased region" description="Low complexity" evidence="10">
    <location>
        <begin position="1"/>
        <end position="12"/>
    </location>
</feature>
<sequence length="546" mass="61285">MAAAAAAGTTTTLNHRPKPTPRPHRNRPITIRCSVSNLPKTPHQSPPSDLPLRKIPGDYGLPLLGQIRDRFDYFYNQGRDDFLKSRIQKHGSTVFRVNMPPGRPVAKDPRVITLLDAASFPVLFDLSKVDKRDLFTGTFMPSTAFTGGYRVLSYLDPSEPNHAKLKRFLFHLLSSRRDHVVPSFQSCYADLFASLESDLASKGKADFNSANEQTAFDFLGRALLGKSPQETALGTDSPGIINKWVVFQLAPILTVGLPKVAEDVVLHSFRLPPSLVKSDYERLYRYYWVLLHSQSFLLFCSNYKAAYESNILHRYFYECGSSTYFEAAEREGISKDEACHNVVFATCFNSWGGMKIFFPNVLKWIGRAGAGLHARLAEEVRSAVKANGGRLSMRAIESMELTKSVVYESLRIDPPVPLQYGRAKRDFVLKSHDAAFEVKEGEMLFGYQPFATKDPRVFDRAEEFVADRFVGEEGGRLLKHVLWSNGPEDQHPTVDNKQCAGKDFVVLISRLLVAELFLRYDSFEIETSNSVLGSAITVTSLKRASF</sequence>
<evidence type="ECO:0000313" key="11">
    <source>
        <dbReference type="EMBL" id="KAK1292640.1"/>
    </source>
</evidence>
<dbReference type="GO" id="GO:0016829">
    <property type="term" value="F:lyase activity"/>
    <property type="evidence" value="ECO:0007669"/>
    <property type="project" value="UniProtKB-KW"/>
</dbReference>
<keyword evidence="6" id="KW-0408">Iron</keyword>
<evidence type="ECO:0000256" key="7">
    <source>
        <dbReference type="ARBA" id="ARBA00023098"/>
    </source>
</evidence>
<dbReference type="GO" id="GO:0016705">
    <property type="term" value="F:oxidoreductase activity, acting on paired donors, with incorporation or reduction of molecular oxygen"/>
    <property type="evidence" value="ECO:0007669"/>
    <property type="project" value="InterPro"/>
</dbReference>
<proteinExistence type="inferred from homology"/>
<keyword evidence="3" id="KW-0479">Metal-binding</keyword>
<dbReference type="Proteomes" id="UP001180020">
    <property type="component" value="Unassembled WGS sequence"/>
</dbReference>
<keyword evidence="2" id="KW-0444">Lipid biosynthesis</keyword>
<dbReference type="GO" id="GO:0020037">
    <property type="term" value="F:heme binding"/>
    <property type="evidence" value="ECO:0007669"/>
    <property type="project" value="InterPro"/>
</dbReference>
<dbReference type="GO" id="GO:0031408">
    <property type="term" value="P:oxylipin biosynthetic process"/>
    <property type="evidence" value="ECO:0007669"/>
    <property type="project" value="UniProtKB-KW"/>
</dbReference>
<gene>
    <name evidence="11" type="ORF">QJS10_CPB17g02562</name>
</gene>
<keyword evidence="7" id="KW-0443">Lipid metabolism</keyword>
<keyword evidence="12" id="KW-1185">Reference proteome</keyword>
<evidence type="ECO:0000256" key="6">
    <source>
        <dbReference type="ARBA" id="ARBA00023004"/>
    </source>
</evidence>
<dbReference type="GO" id="GO:0005506">
    <property type="term" value="F:iron ion binding"/>
    <property type="evidence" value="ECO:0007669"/>
    <property type="project" value="InterPro"/>
</dbReference>
<comment type="similarity">
    <text evidence="1">Belongs to the cytochrome P450 family.</text>
</comment>
<keyword evidence="8" id="KW-0275">Fatty acid biosynthesis</keyword>
<dbReference type="InterPro" id="IPR036396">
    <property type="entry name" value="Cyt_P450_sf"/>
</dbReference>
<reference evidence="11" key="1">
    <citation type="journal article" date="2023" name="Nat. Commun.">
        <title>Diploid and tetraploid genomes of Acorus and the evolution of monocots.</title>
        <authorList>
            <person name="Ma L."/>
            <person name="Liu K.W."/>
            <person name="Li Z."/>
            <person name="Hsiao Y.Y."/>
            <person name="Qi Y."/>
            <person name="Fu T."/>
            <person name="Tang G.D."/>
            <person name="Zhang D."/>
            <person name="Sun W.H."/>
            <person name="Liu D.K."/>
            <person name="Li Y."/>
            <person name="Chen G.Z."/>
            <person name="Liu X.D."/>
            <person name="Liao X.Y."/>
            <person name="Jiang Y.T."/>
            <person name="Yu X."/>
            <person name="Hao Y."/>
            <person name="Huang J."/>
            <person name="Zhao X.W."/>
            <person name="Ke S."/>
            <person name="Chen Y.Y."/>
            <person name="Wu W.L."/>
            <person name="Hsu J.L."/>
            <person name="Lin Y.F."/>
            <person name="Huang M.D."/>
            <person name="Li C.Y."/>
            <person name="Huang L."/>
            <person name="Wang Z.W."/>
            <person name="Zhao X."/>
            <person name="Zhong W.Y."/>
            <person name="Peng D.H."/>
            <person name="Ahmad S."/>
            <person name="Lan S."/>
            <person name="Zhang J.S."/>
            <person name="Tsai W.C."/>
            <person name="Van de Peer Y."/>
            <person name="Liu Z.J."/>
        </authorList>
    </citation>
    <scope>NUCLEOTIDE SEQUENCE</scope>
    <source>
        <strain evidence="11">CP</strain>
    </source>
</reference>
<dbReference type="GO" id="GO:0006633">
    <property type="term" value="P:fatty acid biosynthetic process"/>
    <property type="evidence" value="ECO:0007669"/>
    <property type="project" value="UniProtKB-KW"/>
</dbReference>
<evidence type="ECO:0000256" key="3">
    <source>
        <dbReference type="ARBA" id="ARBA00022723"/>
    </source>
</evidence>
<evidence type="ECO:0000256" key="5">
    <source>
        <dbReference type="ARBA" id="ARBA00022832"/>
    </source>
</evidence>
<keyword evidence="9" id="KW-0456">Lyase</keyword>
<evidence type="ECO:0000256" key="9">
    <source>
        <dbReference type="ARBA" id="ARBA00023239"/>
    </source>
</evidence>
<evidence type="ECO:0000256" key="8">
    <source>
        <dbReference type="ARBA" id="ARBA00023160"/>
    </source>
</evidence>
<dbReference type="PANTHER" id="PTHR24286:SF255">
    <property type="entry name" value="ALLENE OXIDE SYNTHASE, CHLOROPLASTIC"/>
    <property type="match status" value="1"/>
</dbReference>
<dbReference type="SUPFAM" id="SSF48264">
    <property type="entry name" value="Cytochrome P450"/>
    <property type="match status" value="1"/>
</dbReference>
<keyword evidence="5" id="KW-0276">Fatty acid metabolism</keyword>
<evidence type="ECO:0000256" key="4">
    <source>
        <dbReference type="ARBA" id="ARBA00022767"/>
    </source>
</evidence>
<evidence type="ECO:0000256" key="2">
    <source>
        <dbReference type="ARBA" id="ARBA00022516"/>
    </source>
</evidence>
<organism evidence="11 12">
    <name type="scientific">Acorus calamus</name>
    <name type="common">Sweet flag</name>
    <dbReference type="NCBI Taxonomy" id="4465"/>
    <lineage>
        <taxon>Eukaryota</taxon>
        <taxon>Viridiplantae</taxon>
        <taxon>Streptophyta</taxon>
        <taxon>Embryophyta</taxon>
        <taxon>Tracheophyta</taxon>
        <taxon>Spermatophyta</taxon>
        <taxon>Magnoliopsida</taxon>
        <taxon>Liliopsida</taxon>
        <taxon>Acoraceae</taxon>
        <taxon>Acorus</taxon>
    </lineage>
</organism>
<dbReference type="EMBL" id="JAUJYO010000017">
    <property type="protein sequence ID" value="KAK1292640.1"/>
    <property type="molecule type" value="Genomic_DNA"/>
</dbReference>
<comment type="caution">
    <text evidence="11">The sequence shown here is derived from an EMBL/GenBank/DDBJ whole genome shotgun (WGS) entry which is preliminary data.</text>
</comment>
<keyword evidence="4" id="KW-0925">Oxylipin biosynthesis</keyword>
<feature type="compositionally biased region" description="Basic residues" evidence="10">
    <location>
        <begin position="15"/>
        <end position="27"/>
    </location>
</feature>
<dbReference type="InterPro" id="IPR001128">
    <property type="entry name" value="Cyt_P450"/>
</dbReference>
<evidence type="ECO:0008006" key="13">
    <source>
        <dbReference type="Google" id="ProtNLM"/>
    </source>
</evidence>
<protein>
    <recommendedName>
        <fullName evidence="13">Allene oxide synthase</fullName>
    </recommendedName>
</protein>
<dbReference type="PANTHER" id="PTHR24286">
    <property type="entry name" value="CYTOCHROME P450 26"/>
    <property type="match status" value="1"/>
</dbReference>